<gene>
    <name evidence="2" type="ORF">G3I71_32380</name>
</gene>
<sequence length="322" mass="33912">MAGTLRCVGADLHNSVAGKASSPTLVSDDHHHDTGGSAVLDDDPTPSVDSTPSVNTGTGARARAHIDTSKPHSARFWNYFVGGKDNYEVDREIGDQIKGIFPGLVDVAVTSRHFLGRAVRYLADEQGVRQFLDVGTGLPTADNTHEVAQRAAPDARIVYVDNDPVVLAHADALLGSTPEGRTVYLNADLYAPETILEAAADTLDLSRPVALMILNTLGHVADHDQARDLVNRLMAGLPSGSHLVVSDSTATSEGMIAASEAYNASGAVPYYVRSVAEIAGFFDGLDLVEPGVVQVPEWRPDLRGPAAPAAAVDAYCGVGRKP</sequence>
<dbReference type="GO" id="GO:0008168">
    <property type="term" value="F:methyltransferase activity"/>
    <property type="evidence" value="ECO:0007669"/>
    <property type="project" value="UniProtKB-KW"/>
</dbReference>
<dbReference type="SUPFAM" id="SSF53335">
    <property type="entry name" value="S-adenosyl-L-methionine-dependent methyltransferases"/>
    <property type="match status" value="1"/>
</dbReference>
<keyword evidence="2" id="KW-0808">Transferase</keyword>
<feature type="compositionally biased region" description="Low complexity" evidence="1">
    <location>
        <begin position="45"/>
        <end position="56"/>
    </location>
</feature>
<accession>A0A6B3C120</accession>
<keyword evidence="2" id="KW-0489">Methyltransferase</keyword>
<dbReference type="Gene3D" id="3.40.50.150">
    <property type="entry name" value="Vaccinia Virus protein VP39"/>
    <property type="match status" value="1"/>
</dbReference>
<protein>
    <submittedName>
        <fullName evidence="2">SAM-dependent methyltransferase</fullName>
    </submittedName>
</protein>
<comment type="caution">
    <text evidence="2">The sequence shown here is derived from an EMBL/GenBank/DDBJ whole genome shotgun (WGS) entry which is preliminary data.</text>
</comment>
<name>A0A6B3C120_9ACTN</name>
<dbReference type="InterPro" id="IPR029063">
    <property type="entry name" value="SAM-dependent_MTases_sf"/>
</dbReference>
<dbReference type="PIRSF" id="PIRSF017393">
    <property type="entry name" value="MTase_SAV2177"/>
    <property type="match status" value="1"/>
</dbReference>
<organism evidence="2">
    <name type="scientific">Streptomyces sp. SID12501</name>
    <dbReference type="NCBI Taxonomy" id="2706042"/>
    <lineage>
        <taxon>Bacteria</taxon>
        <taxon>Bacillati</taxon>
        <taxon>Actinomycetota</taxon>
        <taxon>Actinomycetes</taxon>
        <taxon>Kitasatosporales</taxon>
        <taxon>Streptomycetaceae</taxon>
        <taxon>Streptomyces</taxon>
    </lineage>
</organism>
<dbReference type="EMBL" id="JAAGLU010000031">
    <property type="protein sequence ID" value="NEC90397.1"/>
    <property type="molecule type" value="Genomic_DNA"/>
</dbReference>
<dbReference type="AlphaFoldDB" id="A0A6B3C120"/>
<evidence type="ECO:0000313" key="2">
    <source>
        <dbReference type="EMBL" id="NEC90397.1"/>
    </source>
</evidence>
<evidence type="ECO:0000256" key="1">
    <source>
        <dbReference type="SAM" id="MobiDB-lite"/>
    </source>
</evidence>
<feature type="region of interest" description="Disordered" evidence="1">
    <location>
        <begin position="18"/>
        <end position="67"/>
    </location>
</feature>
<proteinExistence type="predicted"/>
<dbReference type="GO" id="GO:0032259">
    <property type="term" value="P:methylation"/>
    <property type="evidence" value="ECO:0007669"/>
    <property type="project" value="UniProtKB-KW"/>
</dbReference>
<dbReference type="Pfam" id="PF04672">
    <property type="entry name" value="Methyltransf_19"/>
    <property type="match status" value="1"/>
</dbReference>
<reference evidence="2" key="1">
    <citation type="submission" date="2020-01" db="EMBL/GenBank/DDBJ databases">
        <title>Insect and environment-associated Actinomycetes.</title>
        <authorList>
            <person name="Currrie C."/>
            <person name="Chevrette M."/>
            <person name="Carlson C."/>
            <person name="Stubbendieck R."/>
            <person name="Wendt-Pienkowski E."/>
        </authorList>
    </citation>
    <scope>NUCLEOTIDE SEQUENCE</scope>
    <source>
        <strain evidence="2">SID12501</strain>
    </source>
</reference>
<dbReference type="InterPro" id="IPR006764">
    <property type="entry name" value="SAM_dep_MeTrfase_SAV2177_type"/>
</dbReference>